<dbReference type="VEuPathDB" id="VectorBase:HLOH_063524"/>
<dbReference type="GO" id="GO:0003676">
    <property type="term" value="F:nucleic acid binding"/>
    <property type="evidence" value="ECO:0007669"/>
    <property type="project" value="InterPro"/>
</dbReference>
<keyword evidence="4" id="KW-0862">Zinc</keyword>
<keyword evidence="2" id="KW-0677">Repeat</keyword>
<dbReference type="InterPro" id="IPR001878">
    <property type="entry name" value="Znf_CCHC"/>
</dbReference>
<keyword evidence="8" id="KW-1185">Reference proteome</keyword>
<dbReference type="SMART" id="SM00343">
    <property type="entry name" value="ZnF_C2HC"/>
    <property type="match status" value="5"/>
</dbReference>
<dbReference type="SUPFAM" id="SSF57756">
    <property type="entry name" value="Retrovirus zinc finger-like domains"/>
    <property type="match status" value="3"/>
</dbReference>
<protein>
    <recommendedName>
        <fullName evidence="6">CCHC-type domain-containing protein</fullName>
    </recommendedName>
</protein>
<evidence type="ECO:0000256" key="1">
    <source>
        <dbReference type="ARBA" id="ARBA00022723"/>
    </source>
</evidence>
<accession>A0A9J6FU63</accession>
<keyword evidence="3 5" id="KW-0863">Zinc-finger</keyword>
<organism evidence="7 8">
    <name type="scientific">Haemaphysalis longicornis</name>
    <name type="common">Bush tick</name>
    <dbReference type="NCBI Taxonomy" id="44386"/>
    <lineage>
        <taxon>Eukaryota</taxon>
        <taxon>Metazoa</taxon>
        <taxon>Ecdysozoa</taxon>
        <taxon>Arthropoda</taxon>
        <taxon>Chelicerata</taxon>
        <taxon>Arachnida</taxon>
        <taxon>Acari</taxon>
        <taxon>Parasitiformes</taxon>
        <taxon>Ixodida</taxon>
        <taxon>Ixodoidea</taxon>
        <taxon>Ixodidae</taxon>
        <taxon>Haemaphysalinae</taxon>
        <taxon>Haemaphysalis</taxon>
    </lineage>
</organism>
<dbReference type="EMBL" id="JABSTR010000003">
    <property type="protein sequence ID" value="KAH9365817.1"/>
    <property type="molecule type" value="Genomic_DNA"/>
</dbReference>
<feature type="domain" description="CCHC-type" evidence="6">
    <location>
        <begin position="53"/>
        <end position="68"/>
    </location>
</feature>
<proteinExistence type="predicted"/>
<comment type="caution">
    <text evidence="7">The sequence shown here is derived from an EMBL/GenBank/DDBJ whole genome shotgun (WGS) entry which is preliminary data.</text>
</comment>
<keyword evidence="1" id="KW-0479">Metal-binding</keyword>
<gene>
    <name evidence="7" type="ORF">HPB48_013353</name>
</gene>
<dbReference type="Gene3D" id="4.10.60.10">
    <property type="entry name" value="Zinc finger, CCHC-type"/>
    <property type="match status" value="3"/>
</dbReference>
<sequence>MNYTPYIRDTWYKCNRIGHFARDCKEATGRCYRCNGTGHISKGCQHRPDEMSCYICGKMGHITRQCKEQEKTCYTCHKQGHIYRECKQGEQRSGAGMSPQCYLCGTLGHISRDYTNSDRDDRKRYICGHIGHISHPRPGAMTLSPTSATGGTSVGTQRITVCRVRKAVTVSLAVSCDHRRHRYTGLLFGLHTPPPRGGGESVVGQEYRNVRRTIPLGLSAS</sequence>
<evidence type="ECO:0000256" key="2">
    <source>
        <dbReference type="ARBA" id="ARBA00022737"/>
    </source>
</evidence>
<dbReference type="OrthoDB" id="6475417at2759"/>
<name>A0A9J6FU63_HAELO</name>
<dbReference type="Pfam" id="PF00098">
    <property type="entry name" value="zf-CCHC"/>
    <property type="match status" value="3"/>
</dbReference>
<dbReference type="PANTHER" id="PTHR47103:SF8">
    <property type="entry name" value="DNA-BINDING PROTEIN"/>
    <property type="match status" value="1"/>
</dbReference>
<dbReference type="InterPro" id="IPR036875">
    <property type="entry name" value="Znf_CCHC_sf"/>
</dbReference>
<dbReference type="PANTHER" id="PTHR47103">
    <property type="entry name" value="DNA-BINDING PROTEIN"/>
    <property type="match status" value="1"/>
</dbReference>
<reference evidence="7 8" key="1">
    <citation type="journal article" date="2020" name="Cell">
        <title>Large-Scale Comparative Analyses of Tick Genomes Elucidate Their Genetic Diversity and Vector Capacities.</title>
        <authorList>
            <consortium name="Tick Genome and Microbiome Consortium (TIGMIC)"/>
            <person name="Jia N."/>
            <person name="Wang J."/>
            <person name="Shi W."/>
            <person name="Du L."/>
            <person name="Sun Y."/>
            <person name="Zhan W."/>
            <person name="Jiang J.F."/>
            <person name="Wang Q."/>
            <person name="Zhang B."/>
            <person name="Ji P."/>
            <person name="Bell-Sakyi L."/>
            <person name="Cui X.M."/>
            <person name="Yuan T.T."/>
            <person name="Jiang B.G."/>
            <person name="Yang W.F."/>
            <person name="Lam T.T."/>
            <person name="Chang Q.C."/>
            <person name="Ding S.J."/>
            <person name="Wang X.J."/>
            <person name="Zhu J.G."/>
            <person name="Ruan X.D."/>
            <person name="Zhao L."/>
            <person name="Wei J.T."/>
            <person name="Ye R.Z."/>
            <person name="Que T.C."/>
            <person name="Du C.H."/>
            <person name="Zhou Y.H."/>
            <person name="Cheng J.X."/>
            <person name="Dai P.F."/>
            <person name="Guo W.B."/>
            <person name="Han X.H."/>
            <person name="Huang E.J."/>
            <person name="Li L.F."/>
            <person name="Wei W."/>
            <person name="Gao Y.C."/>
            <person name="Liu J.Z."/>
            <person name="Shao H.Z."/>
            <person name="Wang X."/>
            <person name="Wang C.C."/>
            <person name="Yang T.C."/>
            <person name="Huo Q.B."/>
            <person name="Li W."/>
            <person name="Chen H.Y."/>
            <person name="Chen S.E."/>
            <person name="Zhou L.G."/>
            <person name="Ni X.B."/>
            <person name="Tian J.H."/>
            <person name="Sheng Y."/>
            <person name="Liu T."/>
            <person name="Pan Y.S."/>
            <person name="Xia L.Y."/>
            <person name="Li J."/>
            <person name="Zhao F."/>
            <person name="Cao W.C."/>
        </authorList>
    </citation>
    <scope>NUCLEOTIDE SEQUENCE [LARGE SCALE GENOMIC DNA]</scope>
    <source>
        <strain evidence="7">HaeL-2018</strain>
    </source>
</reference>
<feature type="domain" description="CCHC-type" evidence="6">
    <location>
        <begin position="30"/>
        <end position="44"/>
    </location>
</feature>
<evidence type="ECO:0000313" key="7">
    <source>
        <dbReference type="EMBL" id="KAH9365817.1"/>
    </source>
</evidence>
<dbReference type="GO" id="GO:0008270">
    <property type="term" value="F:zinc ion binding"/>
    <property type="evidence" value="ECO:0007669"/>
    <property type="project" value="UniProtKB-KW"/>
</dbReference>
<dbReference type="AlphaFoldDB" id="A0A9J6FU63"/>
<evidence type="ECO:0000313" key="8">
    <source>
        <dbReference type="Proteomes" id="UP000821853"/>
    </source>
</evidence>
<dbReference type="PROSITE" id="PS50158">
    <property type="entry name" value="ZF_CCHC"/>
    <property type="match status" value="3"/>
</dbReference>
<evidence type="ECO:0000256" key="3">
    <source>
        <dbReference type="ARBA" id="ARBA00022771"/>
    </source>
</evidence>
<dbReference type="Proteomes" id="UP000821853">
    <property type="component" value="Unassembled WGS sequence"/>
</dbReference>
<feature type="domain" description="CCHC-type" evidence="6">
    <location>
        <begin position="73"/>
        <end position="88"/>
    </location>
</feature>
<evidence type="ECO:0000259" key="6">
    <source>
        <dbReference type="PROSITE" id="PS50158"/>
    </source>
</evidence>
<evidence type="ECO:0000256" key="4">
    <source>
        <dbReference type="ARBA" id="ARBA00022833"/>
    </source>
</evidence>
<evidence type="ECO:0000256" key="5">
    <source>
        <dbReference type="PROSITE-ProRule" id="PRU00047"/>
    </source>
</evidence>